<accession>A0A6V7WZI2</accession>
<comment type="caution">
    <text evidence="2">The sequence shown here is derived from an EMBL/GenBank/DDBJ whole genome shotgun (WGS) entry which is preliminary data.</text>
</comment>
<dbReference type="EMBL" id="CAJEWN010000945">
    <property type="protein sequence ID" value="CAD2192412.1"/>
    <property type="molecule type" value="Genomic_DNA"/>
</dbReference>
<protein>
    <submittedName>
        <fullName evidence="2">Uncharacterized protein</fullName>
    </submittedName>
</protein>
<keyword evidence="1" id="KW-0812">Transmembrane</keyword>
<feature type="transmembrane region" description="Helical" evidence="1">
    <location>
        <begin position="38"/>
        <end position="66"/>
    </location>
</feature>
<gene>
    <name evidence="2" type="ORF">MENT_LOCUS45301</name>
</gene>
<evidence type="ECO:0000313" key="3">
    <source>
        <dbReference type="Proteomes" id="UP000580250"/>
    </source>
</evidence>
<evidence type="ECO:0000313" key="2">
    <source>
        <dbReference type="EMBL" id="CAD2192412.1"/>
    </source>
</evidence>
<reference evidence="2 3" key="1">
    <citation type="submission" date="2020-08" db="EMBL/GenBank/DDBJ databases">
        <authorList>
            <person name="Koutsovoulos G."/>
            <person name="Danchin GJ E."/>
        </authorList>
    </citation>
    <scope>NUCLEOTIDE SEQUENCE [LARGE SCALE GENOMIC DNA]</scope>
</reference>
<sequence>MNCAICSKNAEIVGICVHCWLILVNCDATLRIAVCVSWVYVLVVVLVVRCINVLLLQGCLTGQYLAKWSEAWQMKQFILLALDAPRRH</sequence>
<evidence type="ECO:0000256" key="1">
    <source>
        <dbReference type="SAM" id="Phobius"/>
    </source>
</evidence>
<dbReference type="AlphaFoldDB" id="A0A6V7WZI2"/>
<keyword evidence="1" id="KW-1133">Transmembrane helix</keyword>
<proteinExistence type="predicted"/>
<dbReference type="Proteomes" id="UP000580250">
    <property type="component" value="Unassembled WGS sequence"/>
</dbReference>
<organism evidence="2 3">
    <name type="scientific">Meloidogyne enterolobii</name>
    <name type="common">Root-knot nematode worm</name>
    <name type="synonym">Meloidogyne mayaguensis</name>
    <dbReference type="NCBI Taxonomy" id="390850"/>
    <lineage>
        <taxon>Eukaryota</taxon>
        <taxon>Metazoa</taxon>
        <taxon>Ecdysozoa</taxon>
        <taxon>Nematoda</taxon>
        <taxon>Chromadorea</taxon>
        <taxon>Rhabditida</taxon>
        <taxon>Tylenchina</taxon>
        <taxon>Tylenchomorpha</taxon>
        <taxon>Tylenchoidea</taxon>
        <taxon>Meloidogynidae</taxon>
        <taxon>Meloidogyninae</taxon>
        <taxon>Meloidogyne</taxon>
    </lineage>
</organism>
<keyword evidence="1" id="KW-0472">Membrane</keyword>
<name>A0A6V7WZI2_MELEN</name>